<feature type="transmembrane region" description="Helical" evidence="1">
    <location>
        <begin position="6"/>
        <end position="27"/>
    </location>
</feature>
<reference evidence="2 3" key="1">
    <citation type="submission" date="2015-09" db="EMBL/GenBank/DDBJ databases">
        <authorList>
            <consortium name="Pathogen Informatics"/>
        </authorList>
    </citation>
    <scope>NUCLEOTIDE SEQUENCE [LARGE SCALE GENOMIC DNA]</scope>
    <source>
        <strain evidence="2 3">2789STDY5608840</strain>
    </source>
</reference>
<name>A0A174I471_9BACE</name>
<keyword evidence="1" id="KW-0812">Transmembrane</keyword>
<dbReference type="Proteomes" id="UP000095517">
    <property type="component" value="Unassembled WGS sequence"/>
</dbReference>
<feature type="transmembrane region" description="Helical" evidence="1">
    <location>
        <begin position="71"/>
        <end position="91"/>
    </location>
</feature>
<feature type="transmembrane region" description="Helical" evidence="1">
    <location>
        <begin position="39"/>
        <end position="59"/>
    </location>
</feature>
<dbReference type="EMBL" id="CYZH01000017">
    <property type="protein sequence ID" value="CUO81954.1"/>
    <property type="molecule type" value="Genomic_DNA"/>
</dbReference>
<sequence length="99" mass="11868">MYKRIIIYIFLYNVMWIASIAMCYLDRFIDNINYTFQDFLIIFFELLARTTFVVGAISLFPQEPYSNKRVWFYYMIMGGSLAIIDTFIRLVGTLQKLLF</sequence>
<organism evidence="2 3">
    <name type="scientific">Bacteroides finegoldii</name>
    <dbReference type="NCBI Taxonomy" id="338188"/>
    <lineage>
        <taxon>Bacteria</taxon>
        <taxon>Pseudomonadati</taxon>
        <taxon>Bacteroidota</taxon>
        <taxon>Bacteroidia</taxon>
        <taxon>Bacteroidales</taxon>
        <taxon>Bacteroidaceae</taxon>
        <taxon>Bacteroides</taxon>
    </lineage>
</organism>
<gene>
    <name evidence="2" type="ORF">ERS852397_02875</name>
</gene>
<accession>A0A174I471</accession>
<evidence type="ECO:0000313" key="2">
    <source>
        <dbReference type="EMBL" id="CUO81954.1"/>
    </source>
</evidence>
<protein>
    <submittedName>
        <fullName evidence="2">Uncharacterized protein</fullName>
    </submittedName>
</protein>
<proteinExistence type="predicted"/>
<dbReference type="AlphaFoldDB" id="A0A174I471"/>
<keyword evidence="1" id="KW-0472">Membrane</keyword>
<evidence type="ECO:0000256" key="1">
    <source>
        <dbReference type="SAM" id="Phobius"/>
    </source>
</evidence>
<keyword evidence="1" id="KW-1133">Transmembrane helix</keyword>
<dbReference type="STRING" id="338188.ERS852397_02875"/>
<evidence type="ECO:0000313" key="3">
    <source>
        <dbReference type="Proteomes" id="UP000095517"/>
    </source>
</evidence>